<accession>F8QJG0</accession>
<proteinExistence type="predicted"/>
<dbReference type="EMBL" id="GL945590">
    <property type="protein sequence ID" value="EGN91561.1"/>
    <property type="molecule type" value="Genomic_DNA"/>
</dbReference>
<organism evidence="2">
    <name type="scientific">Serpula lacrymans var. lacrymans (strain S7.3)</name>
    <name type="common">Dry rot fungus</name>
    <dbReference type="NCBI Taxonomy" id="936435"/>
    <lineage>
        <taxon>Eukaryota</taxon>
        <taxon>Fungi</taxon>
        <taxon>Dikarya</taxon>
        <taxon>Basidiomycota</taxon>
        <taxon>Agaricomycotina</taxon>
        <taxon>Agaricomycetes</taxon>
        <taxon>Agaricomycetidae</taxon>
        <taxon>Boletales</taxon>
        <taxon>Coniophorineae</taxon>
        <taxon>Serpulaceae</taxon>
        <taxon>Serpula</taxon>
    </lineage>
</organism>
<evidence type="ECO:0000313" key="1">
    <source>
        <dbReference type="EMBL" id="EGN91561.1"/>
    </source>
</evidence>
<keyword evidence="2" id="KW-1185">Reference proteome</keyword>
<name>F8QJG0_SERL3</name>
<dbReference type="HOGENOM" id="CLU_3015606_0_0_1"/>
<dbReference type="InParanoid" id="F8QJG0"/>
<reference evidence="2" key="1">
    <citation type="journal article" date="2011" name="Science">
        <title>The plant cell wall-decomposing machinery underlies the functional diversity of forest fungi.</title>
        <authorList>
            <person name="Eastwood D.C."/>
            <person name="Floudas D."/>
            <person name="Binder M."/>
            <person name="Majcherczyk A."/>
            <person name="Schneider P."/>
            <person name="Aerts A."/>
            <person name="Asiegbu F.O."/>
            <person name="Baker S.E."/>
            <person name="Barry K."/>
            <person name="Bendiksby M."/>
            <person name="Blumentritt M."/>
            <person name="Coutinho P.M."/>
            <person name="Cullen D."/>
            <person name="de Vries R.P."/>
            <person name="Gathman A."/>
            <person name="Goodell B."/>
            <person name="Henrissat B."/>
            <person name="Ihrmark K."/>
            <person name="Kauserud H."/>
            <person name="Kohler A."/>
            <person name="LaButti K."/>
            <person name="Lapidus A."/>
            <person name="Lavin J.L."/>
            <person name="Lee Y.-H."/>
            <person name="Lindquist E."/>
            <person name="Lilly W."/>
            <person name="Lucas S."/>
            <person name="Morin E."/>
            <person name="Murat C."/>
            <person name="Oguiza J.A."/>
            <person name="Park J."/>
            <person name="Pisabarro A.G."/>
            <person name="Riley R."/>
            <person name="Rosling A."/>
            <person name="Salamov A."/>
            <person name="Schmidt O."/>
            <person name="Schmutz J."/>
            <person name="Skrede I."/>
            <person name="Stenlid J."/>
            <person name="Wiebenga A."/>
            <person name="Xie X."/>
            <person name="Kuees U."/>
            <person name="Hibbett D.S."/>
            <person name="Hoffmeister D."/>
            <person name="Hoegberg N."/>
            <person name="Martin F."/>
            <person name="Grigoriev I.V."/>
            <person name="Watkinson S.C."/>
        </authorList>
    </citation>
    <scope>NUCLEOTIDE SEQUENCE [LARGE SCALE GENOMIC DNA]</scope>
    <source>
        <strain evidence="2">strain S7.3</strain>
    </source>
</reference>
<protein>
    <submittedName>
        <fullName evidence="1">Uncharacterized protein</fullName>
    </submittedName>
</protein>
<evidence type="ECO:0000313" key="2">
    <source>
        <dbReference type="Proteomes" id="UP000008063"/>
    </source>
</evidence>
<dbReference type="AlphaFoldDB" id="F8QJG0"/>
<dbReference type="Proteomes" id="UP000008063">
    <property type="component" value="Unassembled WGS sequence"/>
</dbReference>
<sequence>MQIDLETQTHPDQHQVLFLFTIQGAISWTSKRQSMVALSSTESEYIGLSNDGQYLA</sequence>
<gene>
    <name evidence="1" type="ORF">SERLA73DRAFT_67198</name>
</gene>